<evidence type="ECO:0000256" key="1">
    <source>
        <dbReference type="ARBA" id="ARBA00004613"/>
    </source>
</evidence>
<keyword evidence="4" id="KW-0677">Repeat</keyword>
<keyword evidence="7" id="KW-0808">Transferase</keyword>
<gene>
    <name evidence="7" type="ORF">CTI12_AA047810</name>
</gene>
<dbReference type="InterPro" id="IPR038408">
    <property type="entry name" value="GNK2_sf"/>
</dbReference>
<evidence type="ECO:0000256" key="2">
    <source>
        <dbReference type="ARBA" id="ARBA00022525"/>
    </source>
</evidence>
<feature type="domain" description="Gnk2-homologous" evidence="6">
    <location>
        <begin position="7"/>
        <end position="109"/>
    </location>
</feature>
<dbReference type="GO" id="GO:0016301">
    <property type="term" value="F:kinase activity"/>
    <property type="evidence" value="ECO:0007669"/>
    <property type="project" value="UniProtKB-KW"/>
</dbReference>
<keyword evidence="7" id="KW-0418">Kinase</keyword>
<comment type="caution">
    <text evidence="7">The sequence shown here is derived from an EMBL/GenBank/DDBJ whole genome shotgun (WGS) entry which is preliminary data.</text>
</comment>
<dbReference type="InterPro" id="IPR050581">
    <property type="entry name" value="CRR_secretory_protein"/>
</dbReference>
<protein>
    <submittedName>
        <fullName evidence="7">Receptor-like protein kinase-related family protein</fullName>
    </submittedName>
</protein>
<dbReference type="PROSITE" id="PS51473">
    <property type="entry name" value="GNK2"/>
    <property type="match status" value="2"/>
</dbReference>
<dbReference type="OrthoDB" id="696781at2759"/>
<evidence type="ECO:0000256" key="3">
    <source>
        <dbReference type="ARBA" id="ARBA00022729"/>
    </source>
</evidence>
<evidence type="ECO:0000259" key="6">
    <source>
        <dbReference type="PROSITE" id="PS51473"/>
    </source>
</evidence>
<name>A0A2U1Q622_ARTAN</name>
<comment type="similarity">
    <text evidence="5">Belongs to the cysteine-rich repeat secretory protein family.</text>
</comment>
<dbReference type="AlphaFoldDB" id="A0A2U1Q622"/>
<dbReference type="PANTHER" id="PTHR32411">
    <property type="entry name" value="CYSTEINE-RICH REPEAT SECRETORY PROTEIN 38-RELATED"/>
    <property type="match status" value="1"/>
</dbReference>
<dbReference type="Proteomes" id="UP000245207">
    <property type="component" value="Unassembled WGS sequence"/>
</dbReference>
<dbReference type="Pfam" id="PF01657">
    <property type="entry name" value="Stress-antifung"/>
    <property type="match status" value="2"/>
</dbReference>
<dbReference type="PANTHER" id="PTHR32411:SF43">
    <property type="entry name" value="CYSTEINE-RICH REPEAT SECRETORY PROTEIN 38"/>
    <property type="match status" value="1"/>
</dbReference>
<comment type="subcellular location">
    <subcellularLocation>
        <location evidence="1">Secreted</location>
    </subcellularLocation>
</comment>
<evidence type="ECO:0000313" key="7">
    <source>
        <dbReference type="EMBL" id="PWA93456.1"/>
    </source>
</evidence>
<dbReference type="GO" id="GO:0005576">
    <property type="term" value="C:extracellular region"/>
    <property type="evidence" value="ECO:0007669"/>
    <property type="project" value="UniProtKB-SubCell"/>
</dbReference>
<sequence length="220" mass="24034">MVIAVEPLTHVCSPDSSNLTSNGPYQKNLKKLIGKLYYGARRDGFGMESVGQLENQTFGLSLCRGDVSCSDCAACVVNASAEIRQLCPNNESATIWYDQCLLKYSNSMFIGQIDYASRFMMVSFNNVSNPRSFSLGIKRLLNVIAYTDPKMFSAGMINVGGSQKLYGLVQCTRDLSTTDCKTCLDDAMRQLPGCCNGKDGGRVVSASCGFRYETYSLTSV</sequence>
<evidence type="ECO:0000256" key="5">
    <source>
        <dbReference type="ARBA" id="ARBA00038515"/>
    </source>
</evidence>
<keyword evidence="8" id="KW-1185">Reference proteome</keyword>
<reference evidence="7 8" key="1">
    <citation type="journal article" date="2018" name="Mol. Plant">
        <title>The genome of Artemisia annua provides insight into the evolution of Asteraceae family and artemisinin biosynthesis.</title>
        <authorList>
            <person name="Shen Q."/>
            <person name="Zhang L."/>
            <person name="Liao Z."/>
            <person name="Wang S."/>
            <person name="Yan T."/>
            <person name="Shi P."/>
            <person name="Liu M."/>
            <person name="Fu X."/>
            <person name="Pan Q."/>
            <person name="Wang Y."/>
            <person name="Lv Z."/>
            <person name="Lu X."/>
            <person name="Zhang F."/>
            <person name="Jiang W."/>
            <person name="Ma Y."/>
            <person name="Chen M."/>
            <person name="Hao X."/>
            <person name="Li L."/>
            <person name="Tang Y."/>
            <person name="Lv G."/>
            <person name="Zhou Y."/>
            <person name="Sun X."/>
            <person name="Brodelius P.E."/>
            <person name="Rose J.K.C."/>
            <person name="Tang K."/>
        </authorList>
    </citation>
    <scope>NUCLEOTIDE SEQUENCE [LARGE SCALE GENOMIC DNA]</scope>
    <source>
        <strain evidence="8">cv. Huhao1</strain>
        <tissue evidence="7">Leaf</tissue>
    </source>
</reference>
<proteinExistence type="inferred from homology"/>
<keyword evidence="2" id="KW-0964">Secreted</keyword>
<organism evidence="7 8">
    <name type="scientific">Artemisia annua</name>
    <name type="common">Sweet wormwood</name>
    <dbReference type="NCBI Taxonomy" id="35608"/>
    <lineage>
        <taxon>Eukaryota</taxon>
        <taxon>Viridiplantae</taxon>
        <taxon>Streptophyta</taxon>
        <taxon>Embryophyta</taxon>
        <taxon>Tracheophyta</taxon>
        <taxon>Spermatophyta</taxon>
        <taxon>Magnoliopsida</taxon>
        <taxon>eudicotyledons</taxon>
        <taxon>Gunneridae</taxon>
        <taxon>Pentapetalae</taxon>
        <taxon>asterids</taxon>
        <taxon>campanulids</taxon>
        <taxon>Asterales</taxon>
        <taxon>Asteraceae</taxon>
        <taxon>Asteroideae</taxon>
        <taxon>Anthemideae</taxon>
        <taxon>Artemisiinae</taxon>
        <taxon>Artemisia</taxon>
    </lineage>
</organism>
<evidence type="ECO:0000256" key="4">
    <source>
        <dbReference type="ARBA" id="ARBA00022737"/>
    </source>
</evidence>
<keyword evidence="7" id="KW-0675">Receptor</keyword>
<dbReference type="CDD" id="cd23509">
    <property type="entry name" value="Gnk2-like"/>
    <property type="match status" value="2"/>
</dbReference>
<accession>A0A2U1Q622</accession>
<evidence type="ECO:0000313" key="8">
    <source>
        <dbReference type="Proteomes" id="UP000245207"/>
    </source>
</evidence>
<dbReference type="STRING" id="35608.A0A2U1Q622"/>
<keyword evidence="3" id="KW-0732">Signal</keyword>
<dbReference type="InterPro" id="IPR002902">
    <property type="entry name" value="GNK2"/>
</dbReference>
<dbReference type="EMBL" id="PKPP01000383">
    <property type="protein sequence ID" value="PWA93456.1"/>
    <property type="molecule type" value="Genomic_DNA"/>
</dbReference>
<dbReference type="Gene3D" id="3.30.430.20">
    <property type="entry name" value="Gnk2 domain, C-X8-C-X2-C motif"/>
    <property type="match status" value="2"/>
</dbReference>
<feature type="domain" description="Gnk2-homologous" evidence="6">
    <location>
        <begin position="115"/>
        <end position="217"/>
    </location>
</feature>